<sequence length="46" mass="4627">MTSWKTTLAGLALIITALGTVASALGSTGIGSVNWELIIPRANSGL</sequence>
<accession>X0T2D5</accession>
<organism evidence="1">
    <name type="scientific">marine sediment metagenome</name>
    <dbReference type="NCBI Taxonomy" id="412755"/>
    <lineage>
        <taxon>unclassified sequences</taxon>
        <taxon>metagenomes</taxon>
        <taxon>ecological metagenomes</taxon>
    </lineage>
</organism>
<gene>
    <name evidence="1" type="ORF">S01H1_15056</name>
</gene>
<name>X0T2D5_9ZZZZ</name>
<protein>
    <submittedName>
        <fullName evidence="1">Uncharacterized protein</fullName>
    </submittedName>
</protein>
<dbReference type="EMBL" id="BARS01007852">
    <property type="protein sequence ID" value="GAF70210.1"/>
    <property type="molecule type" value="Genomic_DNA"/>
</dbReference>
<dbReference type="AlphaFoldDB" id="X0T2D5"/>
<comment type="caution">
    <text evidence="1">The sequence shown here is derived from an EMBL/GenBank/DDBJ whole genome shotgun (WGS) entry which is preliminary data.</text>
</comment>
<proteinExistence type="predicted"/>
<reference evidence="1" key="1">
    <citation type="journal article" date="2014" name="Front. Microbiol.">
        <title>High frequency of phylogenetically diverse reductive dehalogenase-homologous genes in deep subseafloor sedimentary metagenomes.</title>
        <authorList>
            <person name="Kawai M."/>
            <person name="Futagami T."/>
            <person name="Toyoda A."/>
            <person name="Takaki Y."/>
            <person name="Nishi S."/>
            <person name="Hori S."/>
            <person name="Arai W."/>
            <person name="Tsubouchi T."/>
            <person name="Morono Y."/>
            <person name="Uchiyama I."/>
            <person name="Ito T."/>
            <person name="Fujiyama A."/>
            <person name="Inagaki F."/>
            <person name="Takami H."/>
        </authorList>
    </citation>
    <scope>NUCLEOTIDE SEQUENCE</scope>
    <source>
        <strain evidence="1">Expedition CK06-06</strain>
    </source>
</reference>
<feature type="non-terminal residue" evidence="1">
    <location>
        <position position="46"/>
    </location>
</feature>
<evidence type="ECO:0000313" key="1">
    <source>
        <dbReference type="EMBL" id="GAF70210.1"/>
    </source>
</evidence>